<evidence type="ECO:0000313" key="3">
    <source>
        <dbReference type="Proteomes" id="UP001367676"/>
    </source>
</evidence>
<name>A0AAN9TVF8_9HEMI</name>
<comment type="caution">
    <text evidence="2">The sequence shown here is derived from an EMBL/GenBank/DDBJ whole genome shotgun (WGS) entry which is preliminary data.</text>
</comment>
<feature type="compositionally biased region" description="Low complexity" evidence="1">
    <location>
        <begin position="178"/>
        <end position="192"/>
    </location>
</feature>
<dbReference type="EMBL" id="JBBCAQ010000006">
    <property type="protein sequence ID" value="KAK7603631.1"/>
    <property type="molecule type" value="Genomic_DNA"/>
</dbReference>
<feature type="region of interest" description="Disordered" evidence="1">
    <location>
        <begin position="141"/>
        <end position="260"/>
    </location>
</feature>
<organism evidence="2 3">
    <name type="scientific">Parthenolecanium corni</name>
    <dbReference type="NCBI Taxonomy" id="536013"/>
    <lineage>
        <taxon>Eukaryota</taxon>
        <taxon>Metazoa</taxon>
        <taxon>Ecdysozoa</taxon>
        <taxon>Arthropoda</taxon>
        <taxon>Hexapoda</taxon>
        <taxon>Insecta</taxon>
        <taxon>Pterygota</taxon>
        <taxon>Neoptera</taxon>
        <taxon>Paraneoptera</taxon>
        <taxon>Hemiptera</taxon>
        <taxon>Sternorrhyncha</taxon>
        <taxon>Coccoidea</taxon>
        <taxon>Coccidae</taxon>
        <taxon>Parthenolecanium</taxon>
    </lineage>
</organism>
<protein>
    <submittedName>
        <fullName evidence="2">Uncharacterized protein</fullName>
    </submittedName>
</protein>
<evidence type="ECO:0000256" key="1">
    <source>
        <dbReference type="SAM" id="MobiDB-lite"/>
    </source>
</evidence>
<reference evidence="2 3" key="1">
    <citation type="submission" date="2024-03" db="EMBL/GenBank/DDBJ databases">
        <title>Adaptation during the transition from Ophiocordyceps entomopathogen to insect associate is accompanied by gene loss and intensified selection.</title>
        <authorList>
            <person name="Ward C.M."/>
            <person name="Onetto C.A."/>
            <person name="Borneman A.R."/>
        </authorList>
    </citation>
    <scope>NUCLEOTIDE SEQUENCE [LARGE SCALE GENOMIC DNA]</scope>
    <source>
        <strain evidence="2">AWRI1</strain>
        <tissue evidence="2">Single Adult Female</tissue>
    </source>
</reference>
<dbReference type="AlphaFoldDB" id="A0AAN9TVF8"/>
<feature type="region of interest" description="Disordered" evidence="1">
    <location>
        <begin position="594"/>
        <end position="619"/>
    </location>
</feature>
<accession>A0AAN9TVF8</accession>
<dbReference type="Proteomes" id="UP001367676">
    <property type="component" value="Unassembled WGS sequence"/>
</dbReference>
<feature type="compositionally biased region" description="Low complexity" evidence="1">
    <location>
        <begin position="385"/>
        <end position="399"/>
    </location>
</feature>
<proteinExistence type="predicted"/>
<feature type="compositionally biased region" description="Basic and acidic residues" evidence="1">
    <location>
        <begin position="155"/>
        <end position="174"/>
    </location>
</feature>
<feature type="compositionally biased region" description="Pro residues" evidence="1">
    <location>
        <begin position="232"/>
        <end position="260"/>
    </location>
</feature>
<feature type="region of interest" description="Disordered" evidence="1">
    <location>
        <begin position="380"/>
        <end position="399"/>
    </location>
</feature>
<gene>
    <name evidence="2" type="ORF">V9T40_003630</name>
</gene>
<keyword evidence="3" id="KW-1185">Reference proteome</keyword>
<sequence>MHQHRHNFVSDIPHMHQHRHNIVSDPRVEALNHRIITLQKTLSELQKQRQHSRLRPLASQPAPLIERMHPHVPIHNQPSLNYHMIQSPFTSNFLDRISPRSLGPEAPFEYYTSFLHVIYSFPAEIAKNVEISAPSESDLELIEPPADFSPSQLEKGNEKTHKIADSYRAKEPDPAGKSSISSDQSRQTSITIDHVSLDQRPPYGRPPMPPTEVEVFQPYPKPAAFPSNRPGPYLPGRPVPYPPSRPGLHPPFRPGSFPPNRPSLYPPHVPLPPDVEVFNPPGSQSPNIPPPPPDVEVFNPSDVNPISFPSNVADIEVVPFYKNTVSSLLRMNDTSVESNLHLTEKTPEESQGSYTSSLKWNITKVFADYERLMKFLDREESAADTNPSPSNTSSVSKNISSIVTTEPPAKQYIASKMNHDFVVKVYHNLSKICFNKIRGDDYAEPEKCITFPKNAISEATDGQSPDEVENVNSDKMADESAQPVLTQVEYEIPKSTIEEKETTNEVYSSNEDVFQSTTQIPKDTKYREAENSLVDDNDEVKKLIGRLVVAELHSVGTATDKTKKPNSTELPAAQEITPEKIVLTEEIIEVKNISSEEQSAESKNVTESNKKQQNSTPDQISAVVDEKILNDPLAKPTIDQILSPKELQALTKILAEYIINRMQISSVSSNSVSSSEDTNEYIITPVLPFSYAEPSASGRSADDNEELASIFDSAGFVLPEDNLNSFKNYRSVPLTDAVNDASELFLVSQQPENMKSAESYLNPSGEIIVPYEFESYV</sequence>
<evidence type="ECO:0000313" key="2">
    <source>
        <dbReference type="EMBL" id="KAK7603631.1"/>
    </source>
</evidence>